<proteinExistence type="predicted"/>
<feature type="transmembrane region" description="Helical" evidence="1">
    <location>
        <begin position="90"/>
        <end position="110"/>
    </location>
</feature>
<feature type="transmembrane region" description="Helical" evidence="1">
    <location>
        <begin position="21"/>
        <end position="44"/>
    </location>
</feature>
<keyword evidence="3" id="KW-1185">Reference proteome</keyword>
<keyword evidence="1" id="KW-0472">Membrane</keyword>
<reference evidence="3" key="1">
    <citation type="journal article" date="2019" name="Int. J. Syst. Evol. Microbiol.">
        <title>The Global Catalogue of Microorganisms (GCM) 10K type strain sequencing project: providing services to taxonomists for standard genome sequencing and annotation.</title>
        <authorList>
            <consortium name="The Broad Institute Genomics Platform"/>
            <consortium name="The Broad Institute Genome Sequencing Center for Infectious Disease"/>
            <person name="Wu L."/>
            <person name="Ma J."/>
        </authorList>
    </citation>
    <scope>NUCLEOTIDE SEQUENCE [LARGE SCALE GENOMIC DNA]</scope>
    <source>
        <strain evidence="3">JCM 17543</strain>
    </source>
</reference>
<dbReference type="RefSeq" id="WP_344699004.1">
    <property type="nucleotide sequence ID" value="NZ_BAABBM010000001.1"/>
</dbReference>
<evidence type="ECO:0000313" key="3">
    <source>
        <dbReference type="Proteomes" id="UP001500827"/>
    </source>
</evidence>
<dbReference type="EMBL" id="BAABBM010000001">
    <property type="protein sequence ID" value="GAA3896606.1"/>
    <property type="molecule type" value="Genomic_DNA"/>
</dbReference>
<organism evidence="2 3">
    <name type="scientific">Sphingomonas limnosediminicola</name>
    <dbReference type="NCBI Taxonomy" id="940133"/>
    <lineage>
        <taxon>Bacteria</taxon>
        <taxon>Pseudomonadati</taxon>
        <taxon>Pseudomonadota</taxon>
        <taxon>Alphaproteobacteria</taxon>
        <taxon>Sphingomonadales</taxon>
        <taxon>Sphingomonadaceae</taxon>
        <taxon>Sphingomonas</taxon>
    </lineage>
</organism>
<sequence length="144" mass="16654">MHERNIHRLYQISVALKGLHALAEIAGGIALSLFSTDAILRLLYRVDRHDAFARFFTPNEHRYYAFYLISHGLANLVIVVGLLREKLWAYPATFAVLSLFIAYQVQRYVYVRDPGLIILSLLDVIVMALAWHEYRLVKRIVGLR</sequence>
<keyword evidence="1" id="KW-0812">Transmembrane</keyword>
<gene>
    <name evidence="2" type="ORF">GCM10022276_14470</name>
</gene>
<dbReference type="InterPro" id="IPR021125">
    <property type="entry name" value="DUF2127"/>
</dbReference>
<evidence type="ECO:0000256" key="1">
    <source>
        <dbReference type="SAM" id="Phobius"/>
    </source>
</evidence>
<keyword evidence="1" id="KW-1133">Transmembrane helix</keyword>
<name>A0ABP7LAF2_9SPHN</name>
<feature type="transmembrane region" description="Helical" evidence="1">
    <location>
        <begin position="116"/>
        <end position="134"/>
    </location>
</feature>
<protein>
    <submittedName>
        <fullName evidence="2">DUF2127 domain-containing protein</fullName>
    </submittedName>
</protein>
<feature type="transmembrane region" description="Helical" evidence="1">
    <location>
        <begin position="64"/>
        <end position="83"/>
    </location>
</feature>
<comment type="caution">
    <text evidence="2">The sequence shown here is derived from an EMBL/GenBank/DDBJ whole genome shotgun (WGS) entry which is preliminary data.</text>
</comment>
<dbReference type="Pfam" id="PF09900">
    <property type="entry name" value="DUF2127"/>
    <property type="match status" value="1"/>
</dbReference>
<accession>A0ABP7LAF2</accession>
<evidence type="ECO:0000313" key="2">
    <source>
        <dbReference type="EMBL" id="GAA3896606.1"/>
    </source>
</evidence>
<dbReference type="Proteomes" id="UP001500827">
    <property type="component" value="Unassembled WGS sequence"/>
</dbReference>